<evidence type="ECO:0000256" key="1">
    <source>
        <dbReference type="ARBA" id="ARBA00022729"/>
    </source>
</evidence>
<proteinExistence type="predicted"/>
<dbReference type="PROSITE" id="PS51257">
    <property type="entry name" value="PROKAR_LIPOPROTEIN"/>
    <property type="match status" value="1"/>
</dbReference>
<dbReference type="Gene3D" id="3.40.190.10">
    <property type="entry name" value="Periplasmic binding protein-like II"/>
    <property type="match status" value="2"/>
</dbReference>
<dbReference type="PANTHER" id="PTHR43649">
    <property type="entry name" value="ARABINOSE-BINDING PROTEIN-RELATED"/>
    <property type="match status" value="1"/>
</dbReference>
<protein>
    <submittedName>
        <fullName evidence="3">Extracellular solute-binding protein</fullName>
    </submittedName>
</protein>
<keyword evidence="4" id="KW-1185">Reference proteome</keyword>
<sequence length="509" mass="56748">MKAVKRHTRGLAFLSTLTMVTVLVAGCAGKEKENTSGSAPNEAQQPLKLSIMATYYTPQPPNSQNEAWKKLQELTNSSIDMTWVPRSAFDDKVSVSIASNDLPKVMLALKYNAAPLVNAIKSGVFWEIGPYLKDYKNLNAMNAIQFNSTKVEGKVYGLYRPRPISRHGILFRKDWLANVGLQEPKTPDELYNVMKAFTLNDPDRNGKNDTLGMAEYKDIEAYLMPHMAALFGAPNKWKEEGGKFTAEFMAKEYLDAMKFIKRLYDEKLMNQDFVVTEELQRSTMFYQGKTGIVLGNADGAGSLQNEIRKNLPDAKVELMGNLAGPKGERNMAQQGYTGVYLFPKSSVKTEAELKRILGFFDRLLEPDAVNLLAWGMEGKQYKLTDGLVEKIVDADKFTNDVLGLDELRIDDKVKELPVKGEEEIVKKAKKVMQDNVKLAVLNPSLGLESETLVQKGSDLNKIINDAKIKFITGKLDEAGWNKAIEDWTKAGGDKVMTELAASFTASKPK</sequence>
<dbReference type="SUPFAM" id="SSF53850">
    <property type="entry name" value="Periplasmic binding protein-like II"/>
    <property type="match status" value="1"/>
</dbReference>
<evidence type="ECO:0000313" key="4">
    <source>
        <dbReference type="Proteomes" id="UP000641588"/>
    </source>
</evidence>
<dbReference type="AlphaFoldDB" id="A0A972GT68"/>
<accession>A0A972GT68</accession>
<dbReference type="CDD" id="cd13580">
    <property type="entry name" value="PBP2_AlgQ_like_1"/>
    <property type="match status" value="1"/>
</dbReference>
<feature type="chain" id="PRO_5038518979" evidence="2">
    <location>
        <begin position="26"/>
        <end position="509"/>
    </location>
</feature>
<dbReference type="PANTHER" id="PTHR43649:SF33">
    <property type="entry name" value="POLYGALACTURONAN_RHAMNOGALACTURONAN-BINDING PROTEIN YTCQ"/>
    <property type="match status" value="1"/>
</dbReference>
<evidence type="ECO:0000256" key="2">
    <source>
        <dbReference type="SAM" id="SignalP"/>
    </source>
</evidence>
<reference evidence="3" key="1">
    <citation type="submission" date="2019-10" db="EMBL/GenBank/DDBJ databases">
        <title>Description of Paenibacillus glebae sp. nov.</title>
        <authorList>
            <person name="Carlier A."/>
            <person name="Qi S."/>
        </authorList>
    </citation>
    <scope>NUCLEOTIDE SEQUENCE</scope>
    <source>
        <strain evidence="3">LMG 31456</strain>
    </source>
</reference>
<dbReference type="RefSeq" id="WP_171653933.1">
    <property type="nucleotide sequence ID" value="NZ_WHOD01000079.1"/>
</dbReference>
<feature type="signal peptide" evidence="2">
    <location>
        <begin position="1"/>
        <end position="25"/>
    </location>
</feature>
<keyword evidence="1 2" id="KW-0732">Signal</keyword>
<comment type="caution">
    <text evidence="3">The sequence shown here is derived from an EMBL/GenBank/DDBJ whole genome shotgun (WGS) entry which is preliminary data.</text>
</comment>
<evidence type="ECO:0000313" key="3">
    <source>
        <dbReference type="EMBL" id="NOU95705.1"/>
    </source>
</evidence>
<name>A0A972GT68_9BACL</name>
<organism evidence="3 4">
    <name type="scientific">Paenibacillus foliorum</name>
    <dbReference type="NCBI Taxonomy" id="2654974"/>
    <lineage>
        <taxon>Bacteria</taxon>
        <taxon>Bacillati</taxon>
        <taxon>Bacillota</taxon>
        <taxon>Bacilli</taxon>
        <taxon>Bacillales</taxon>
        <taxon>Paenibacillaceae</taxon>
        <taxon>Paenibacillus</taxon>
    </lineage>
</organism>
<gene>
    <name evidence="3" type="ORF">GC093_21110</name>
</gene>
<dbReference type="Proteomes" id="UP000641588">
    <property type="component" value="Unassembled WGS sequence"/>
</dbReference>
<dbReference type="EMBL" id="WHOD01000079">
    <property type="protein sequence ID" value="NOU95705.1"/>
    <property type="molecule type" value="Genomic_DNA"/>
</dbReference>
<dbReference type="InterPro" id="IPR050490">
    <property type="entry name" value="Bact_solute-bd_prot1"/>
</dbReference>